<feature type="region of interest" description="Disordered" evidence="1">
    <location>
        <begin position="127"/>
        <end position="174"/>
    </location>
</feature>
<feature type="region of interest" description="Disordered" evidence="1">
    <location>
        <begin position="289"/>
        <end position="321"/>
    </location>
</feature>
<organism evidence="2 3">
    <name type="scientific">Anas platyrhynchos</name>
    <name type="common">Mallard</name>
    <name type="synonym">Anas boschas</name>
    <dbReference type="NCBI Taxonomy" id="8839"/>
    <lineage>
        <taxon>Eukaryota</taxon>
        <taxon>Metazoa</taxon>
        <taxon>Chordata</taxon>
        <taxon>Craniata</taxon>
        <taxon>Vertebrata</taxon>
        <taxon>Euteleostomi</taxon>
        <taxon>Archelosauria</taxon>
        <taxon>Archosauria</taxon>
        <taxon>Dinosauria</taxon>
        <taxon>Saurischia</taxon>
        <taxon>Theropoda</taxon>
        <taxon>Coelurosauria</taxon>
        <taxon>Aves</taxon>
        <taxon>Neognathae</taxon>
        <taxon>Galloanserae</taxon>
        <taxon>Anseriformes</taxon>
        <taxon>Anatidae</taxon>
        <taxon>Anatinae</taxon>
        <taxon>Anas</taxon>
    </lineage>
</organism>
<keyword evidence="3" id="KW-1185">Reference proteome</keyword>
<dbReference type="Proteomes" id="UP000296049">
    <property type="component" value="Unassembled WGS sequence"/>
</dbReference>
<evidence type="ECO:0000256" key="1">
    <source>
        <dbReference type="SAM" id="MobiDB-lite"/>
    </source>
</evidence>
<feature type="region of interest" description="Disordered" evidence="1">
    <location>
        <begin position="492"/>
        <end position="534"/>
    </location>
</feature>
<protein>
    <submittedName>
        <fullName evidence="2">Uncharacterized protein</fullName>
    </submittedName>
</protein>
<dbReference type="EMBL" id="KB743821">
    <property type="protein sequence ID" value="EOA96966.1"/>
    <property type="molecule type" value="Genomic_DNA"/>
</dbReference>
<gene>
    <name evidence="2" type="ORF">Anapl_14619</name>
</gene>
<reference evidence="3" key="1">
    <citation type="journal article" date="2013" name="Nat. Genet.">
        <title>The duck genome and transcriptome provide insight into an avian influenza virus reservoir species.</title>
        <authorList>
            <person name="Huang Y."/>
            <person name="Li Y."/>
            <person name="Burt D.W."/>
            <person name="Chen H."/>
            <person name="Zhang Y."/>
            <person name="Qian W."/>
            <person name="Kim H."/>
            <person name="Gan S."/>
            <person name="Zhao Y."/>
            <person name="Li J."/>
            <person name="Yi K."/>
            <person name="Feng H."/>
            <person name="Zhu P."/>
            <person name="Li B."/>
            <person name="Liu Q."/>
            <person name="Fairley S."/>
            <person name="Magor K.E."/>
            <person name="Du Z."/>
            <person name="Hu X."/>
            <person name="Goodman L."/>
            <person name="Tafer H."/>
            <person name="Vignal A."/>
            <person name="Lee T."/>
            <person name="Kim K.W."/>
            <person name="Sheng Z."/>
            <person name="An Y."/>
            <person name="Searle S."/>
            <person name="Herrero J."/>
            <person name="Groenen M.A."/>
            <person name="Crooijmans R.P."/>
            <person name="Faraut T."/>
            <person name="Cai Q."/>
            <person name="Webster R.G."/>
            <person name="Aldridge J.R."/>
            <person name="Warren W.C."/>
            <person name="Bartschat S."/>
            <person name="Kehr S."/>
            <person name="Marz M."/>
            <person name="Stadler P.F."/>
            <person name="Smith J."/>
            <person name="Kraus R.H."/>
            <person name="Zhao Y."/>
            <person name="Ren L."/>
            <person name="Fei J."/>
            <person name="Morisson M."/>
            <person name="Kaiser P."/>
            <person name="Griffin D.K."/>
            <person name="Rao M."/>
            <person name="Pitel F."/>
            <person name="Wang J."/>
            <person name="Li N."/>
        </authorList>
    </citation>
    <scope>NUCLEOTIDE SEQUENCE [LARGE SCALE GENOMIC DNA]</scope>
</reference>
<accession>R0JIZ9</accession>
<sequence>MVPRKGAKFLTPQILRVGLTEKALEEKKDVDITALATAEQTEPAADAGEDDMCQCKPTKSLPTLKYSQPQAAPNTCLSRQAAAEKPQVRGEVMGHQPTRAQSTADLTLQGRDEQGRACCATIHPSIHRSRQAAAEKPQVRGEVMGHQPTRAQRNQEKKKKVTTAPGKTLFTDNSTLNGKIHQMLVEIRKKKSVQLFSELGKEPDFTEKCCHPRMTTGALQTENRKEQGRVHHPLSQAAPLPVRSLYAVSEGGWKYTRYLNDSTLRKEHRTENSCWLSHTTPTAQVHVVKQQDHSNSNAQTTNLREKPQETEGQLQGHPTANNLGTFKVQVKSDKLPHCNTKLPKTRKASHCMLHSGPFKTGTSPFITGIQRSKATTHCSQRLLSALQLPGYFRCKAYFKNCNLREIQRQFLESSLLRLKHRLKSYRTNTGRQITGYEEELSKVPDAVIDSSLDFVSRKAHGSTGKGLAAQALGAKGHTKGSMETQDFERKLLRSNQQAHEARRKQQLKQTELSKQPRSEGTKPKKSRAQTPQQL</sequence>
<proteinExistence type="predicted"/>
<dbReference type="AlphaFoldDB" id="R0JIZ9"/>
<evidence type="ECO:0000313" key="2">
    <source>
        <dbReference type="EMBL" id="EOA96966.1"/>
    </source>
</evidence>
<feature type="compositionally biased region" description="Polar residues" evidence="1">
    <location>
        <begin position="310"/>
        <end position="321"/>
    </location>
</feature>
<evidence type="ECO:0000313" key="3">
    <source>
        <dbReference type="Proteomes" id="UP000296049"/>
    </source>
</evidence>
<feature type="compositionally biased region" description="Polar residues" evidence="1">
    <location>
        <begin position="293"/>
        <end position="302"/>
    </location>
</feature>
<name>R0JIZ9_ANAPL</name>